<dbReference type="EMBL" id="JBHSAB010000020">
    <property type="protein sequence ID" value="MFC3909099.1"/>
    <property type="molecule type" value="Genomic_DNA"/>
</dbReference>
<reference evidence="5" key="1">
    <citation type="journal article" date="2019" name="Int. J. Syst. Evol. Microbiol.">
        <title>The Global Catalogue of Microorganisms (GCM) 10K type strain sequencing project: providing services to taxonomists for standard genome sequencing and annotation.</title>
        <authorList>
            <consortium name="The Broad Institute Genomics Platform"/>
            <consortium name="The Broad Institute Genome Sequencing Center for Infectious Disease"/>
            <person name="Wu L."/>
            <person name="Ma J."/>
        </authorList>
    </citation>
    <scope>NUCLEOTIDE SEQUENCE [LARGE SCALE GENOMIC DNA]</scope>
    <source>
        <strain evidence="5">CCUG 59858</strain>
    </source>
</reference>
<dbReference type="Pfam" id="PF00483">
    <property type="entry name" value="NTP_transferase"/>
    <property type="match status" value="1"/>
</dbReference>
<gene>
    <name evidence="4" type="ORF">ACFORL_08430</name>
</gene>
<proteinExistence type="predicted"/>
<dbReference type="PANTHER" id="PTHR43584:SF8">
    <property type="entry name" value="N-ACETYLMURAMATE ALPHA-1-PHOSPHATE URIDYLYLTRANSFERASE"/>
    <property type="match status" value="1"/>
</dbReference>
<dbReference type="CDD" id="cd06422">
    <property type="entry name" value="NTP_transferase_like_1"/>
    <property type="match status" value="1"/>
</dbReference>
<dbReference type="Proteomes" id="UP001595758">
    <property type="component" value="Unassembled WGS sequence"/>
</dbReference>
<keyword evidence="5" id="KW-1185">Reference proteome</keyword>
<evidence type="ECO:0000256" key="1">
    <source>
        <dbReference type="ARBA" id="ARBA00022679"/>
    </source>
</evidence>
<dbReference type="InterPro" id="IPR050065">
    <property type="entry name" value="GlmU-like"/>
</dbReference>
<organism evidence="4 5">
    <name type="scientific">Legionella dresdenensis</name>
    <dbReference type="NCBI Taxonomy" id="450200"/>
    <lineage>
        <taxon>Bacteria</taxon>
        <taxon>Pseudomonadati</taxon>
        <taxon>Pseudomonadota</taxon>
        <taxon>Gammaproteobacteria</taxon>
        <taxon>Legionellales</taxon>
        <taxon>Legionellaceae</taxon>
        <taxon>Legionella</taxon>
    </lineage>
</organism>
<dbReference type="Gene3D" id="3.90.550.10">
    <property type="entry name" value="Spore Coat Polysaccharide Biosynthesis Protein SpsA, Chain A"/>
    <property type="match status" value="1"/>
</dbReference>
<name>A0ABV8CGI6_9GAMM</name>
<evidence type="ECO:0000313" key="4">
    <source>
        <dbReference type="EMBL" id="MFC3909099.1"/>
    </source>
</evidence>
<dbReference type="SUPFAM" id="SSF53448">
    <property type="entry name" value="Nucleotide-diphospho-sugar transferases"/>
    <property type="match status" value="1"/>
</dbReference>
<comment type="caution">
    <text evidence="4">The sequence shown here is derived from an EMBL/GenBank/DDBJ whole genome shotgun (WGS) entry which is preliminary data.</text>
</comment>
<dbReference type="PANTHER" id="PTHR43584">
    <property type="entry name" value="NUCLEOTIDYL TRANSFERASE"/>
    <property type="match status" value="1"/>
</dbReference>
<dbReference type="InterPro" id="IPR029044">
    <property type="entry name" value="Nucleotide-diphossugar_trans"/>
</dbReference>
<evidence type="ECO:0000256" key="2">
    <source>
        <dbReference type="ARBA" id="ARBA00022695"/>
    </source>
</evidence>
<dbReference type="InterPro" id="IPR005835">
    <property type="entry name" value="NTP_transferase_dom"/>
</dbReference>
<keyword evidence="1" id="KW-0808">Transferase</keyword>
<evidence type="ECO:0000313" key="5">
    <source>
        <dbReference type="Proteomes" id="UP001595758"/>
    </source>
</evidence>
<accession>A0ABV8CGI6</accession>
<keyword evidence="2" id="KW-0548">Nucleotidyltransferase</keyword>
<feature type="domain" description="Nucleotidyl transferase" evidence="3">
    <location>
        <begin position="4"/>
        <end position="216"/>
    </location>
</feature>
<protein>
    <submittedName>
        <fullName evidence="4">Nucleotidyltransferase family protein</fullName>
    </submittedName>
</protein>
<evidence type="ECO:0000259" key="3">
    <source>
        <dbReference type="Pfam" id="PF00483"/>
    </source>
</evidence>
<dbReference type="RefSeq" id="WP_382343001.1">
    <property type="nucleotide sequence ID" value="NZ_JBHSAB010000020.1"/>
</dbReference>
<sequence>MTTAMILAAGRGERLKPITYSTPKAMCRIKGIPLIETHVTNLVKAGITRIIINHAYLGDQIRRHLRDGRQLGAEIIYSPEPPGGLETGGGIFHALPLLGKEPFITVNADIVTDFNFEQLQLPADSLAHLVLAVPPQAKQSGDFGLEQGKVVNTPRQYIFSGITCYHPEAFANCERGRYSVITLLRQLADSGRLTGSLMSDYWIDIGSVQRLTLAQQQR</sequence>